<name>A0A812XEX5_9DINO</name>
<gene>
    <name evidence="1" type="ORF">SNEC2469_LOCUS21162</name>
</gene>
<dbReference type="Proteomes" id="UP000601435">
    <property type="component" value="Unassembled WGS sequence"/>
</dbReference>
<accession>A0A812XEX5</accession>
<feature type="non-terminal residue" evidence="1">
    <location>
        <position position="1"/>
    </location>
</feature>
<dbReference type="EMBL" id="CAJNJA010037359">
    <property type="protein sequence ID" value="CAE7732267.1"/>
    <property type="molecule type" value="Genomic_DNA"/>
</dbReference>
<sequence length="54" mass="6122">MFQPKFLRSTDGEVVLAAKGYNARVITSWLADVTTLLVHDEIYQTEELILLAQL</sequence>
<evidence type="ECO:0000313" key="2">
    <source>
        <dbReference type="Proteomes" id="UP000601435"/>
    </source>
</evidence>
<protein>
    <submittedName>
        <fullName evidence="1">Uncharacterized protein</fullName>
    </submittedName>
</protein>
<evidence type="ECO:0000313" key="1">
    <source>
        <dbReference type="EMBL" id="CAE7732267.1"/>
    </source>
</evidence>
<reference evidence="1" key="1">
    <citation type="submission" date="2021-02" db="EMBL/GenBank/DDBJ databases">
        <authorList>
            <person name="Dougan E. K."/>
            <person name="Rhodes N."/>
            <person name="Thang M."/>
            <person name="Chan C."/>
        </authorList>
    </citation>
    <scope>NUCLEOTIDE SEQUENCE</scope>
</reference>
<proteinExistence type="predicted"/>
<comment type="caution">
    <text evidence="1">The sequence shown here is derived from an EMBL/GenBank/DDBJ whole genome shotgun (WGS) entry which is preliminary data.</text>
</comment>
<dbReference type="AlphaFoldDB" id="A0A812XEX5"/>
<organism evidence="1 2">
    <name type="scientific">Symbiodinium necroappetens</name>
    <dbReference type="NCBI Taxonomy" id="1628268"/>
    <lineage>
        <taxon>Eukaryota</taxon>
        <taxon>Sar</taxon>
        <taxon>Alveolata</taxon>
        <taxon>Dinophyceae</taxon>
        <taxon>Suessiales</taxon>
        <taxon>Symbiodiniaceae</taxon>
        <taxon>Symbiodinium</taxon>
    </lineage>
</organism>
<keyword evidence="2" id="KW-1185">Reference proteome</keyword>